<evidence type="ECO:0008006" key="3">
    <source>
        <dbReference type="Google" id="ProtNLM"/>
    </source>
</evidence>
<dbReference type="Proteomes" id="UP000003011">
    <property type="component" value="Unassembled WGS sequence"/>
</dbReference>
<dbReference type="STRING" id="679200.HMPREF9333_00591"/>
<dbReference type="PATRIC" id="fig|679200.3.peg.625"/>
<comment type="caution">
    <text evidence="1">The sequence shown here is derived from an EMBL/GenBank/DDBJ whole genome shotgun (WGS) entry which is preliminary data.</text>
</comment>
<dbReference type="EMBL" id="ACZL01000011">
    <property type="protein sequence ID" value="EHI56311.1"/>
    <property type="molecule type" value="Genomic_DNA"/>
</dbReference>
<gene>
    <name evidence="1" type="ORF">HMPREF9333_00591</name>
</gene>
<dbReference type="Pfam" id="PF18907">
    <property type="entry name" value="DUF5662"/>
    <property type="match status" value="1"/>
</dbReference>
<dbReference type="OrthoDB" id="9784470at2"/>
<dbReference type="HOGENOM" id="CLU_095585_0_0_9"/>
<dbReference type="AlphaFoldDB" id="G5GGA1"/>
<accession>G5GGA1</accession>
<protein>
    <recommendedName>
        <fullName evidence="3">Catalase</fullName>
    </recommendedName>
</protein>
<organism evidence="1 2">
    <name type="scientific">Johnsonella ignava ATCC 51276</name>
    <dbReference type="NCBI Taxonomy" id="679200"/>
    <lineage>
        <taxon>Bacteria</taxon>
        <taxon>Bacillati</taxon>
        <taxon>Bacillota</taxon>
        <taxon>Clostridia</taxon>
        <taxon>Lachnospirales</taxon>
        <taxon>Lachnospiraceae</taxon>
        <taxon>Johnsonella</taxon>
    </lineage>
</organism>
<dbReference type="RefSeq" id="WP_005539721.1">
    <property type="nucleotide sequence ID" value="NZ_JH378830.1"/>
</dbReference>
<name>G5GGA1_9FIRM</name>
<sequence length="190" mass="22558">MKLEQVIKHFVTITKHKLTVMDLCFKVGMVEQAFLHDLSKYSPEEFIPGVKYYQGNKSPNAAEKLENGFSKAWLHHKGRNKHHFEYWIDYSINYDEGLIGMKMPLKYVLEMVCDRIAASMVYSGKDYNSAIPWEYYSKREGQVIHLHPETKLLLEKLLIINRDKGLKKTLAYMRWLYKHPYLYDDRVYKG</sequence>
<reference evidence="1 2" key="1">
    <citation type="submission" date="2011-08" db="EMBL/GenBank/DDBJ databases">
        <title>The Genome Sequence of Johnsonella ignava ATCC 51276.</title>
        <authorList>
            <consortium name="The Broad Institute Genome Sequencing Platform"/>
            <person name="Earl A."/>
            <person name="Ward D."/>
            <person name="Feldgarden M."/>
            <person name="Gevers D."/>
            <person name="Izard J."/>
            <person name="Blanton J.M."/>
            <person name="Baranova O.V."/>
            <person name="Dewhirst F.E."/>
            <person name="Young S.K."/>
            <person name="Zeng Q."/>
            <person name="Gargeya S."/>
            <person name="Fitzgerald M."/>
            <person name="Haas B."/>
            <person name="Abouelleil A."/>
            <person name="Alvarado L."/>
            <person name="Arachchi H.M."/>
            <person name="Berlin A."/>
            <person name="Brown A."/>
            <person name="Chapman S.B."/>
            <person name="Chen Z."/>
            <person name="Dunbar C."/>
            <person name="Freedman E."/>
            <person name="Gearin G."/>
            <person name="Gellesch M."/>
            <person name="Goldberg J."/>
            <person name="Griggs A."/>
            <person name="Gujja S."/>
            <person name="Heiman D."/>
            <person name="Howarth C."/>
            <person name="Larson L."/>
            <person name="Lui A."/>
            <person name="MacDonald P.J.P."/>
            <person name="Montmayeur A."/>
            <person name="Murphy C."/>
            <person name="Neiman D."/>
            <person name="Pearson M."/>
            <person name="Priest M."/>
            <person name="Roberts A."/>
            <person name="Saif S."/>
            <person name="Shea T."/>
            <person name="Shenoy N."/>
            <person name="Sisk P."/>
            <person name="Stolte C."/>
            <person name="Sykes S."/>
            <person name="Wortman J."/>
            <person name="Nusbaum C."/>
            <person name="Birren B."/>
        </authorList>
    </citation>
    <scope>NUCLEOTIDE SEQUENCE [LARGE SCALE GENOMIC DNA]</scope>
    <source>
        <strain evidence="1 2">ATCC 51276</strain>
    </source>
</reference>
<keyword evidence="2" id="KW-1185">Reference proteome</keyword>
<evidence type="ECO:0000313" key="2">
    <source>
        <dbReference type="Proteomes" id="UP000003011"/>
    </source>
</evidence>
<evidence type="ECO:0000313" key="1">
    <source>
        <dbReference type="EMBL" id="EHI56311.1"/>
    </source>
</evidence>
<proteinExistence type="predicted"/>
<dbReference type="InterPro" id="IPR043721">
    <property type="entry name" value="DUF5662"/>
</dbReference>
<dbReference type="eggNOG" id="ENOG502ZRIE">
    <property type="taxonomic scope" value="Bacteria"/>
</dbReference>